<evidence type="ECO:0000313" key="1">
    <source>
        <dbReference type="EMBL" id="CAB4167691.1"/>
    </source>
</evidence>
<reference evidence="1" key="1">
    <citation type="submission" date="2020-04" db="EMBL/GenBank/DDBJ databases">
        <authorList>
            <person name="Chiriac C."/>
            <person name="Salcher M."/>
            <person name="Ghai R."/>
            <person name="Kavagutti S V."/>
        </authorList>
    </citation>
    <scope>NUCLEOTIDE SEQUENCE</scope>
</reference>
<sequence>MALIPLPIRCLPGIKRDGTELEGNFYIDGKWVRFQRGLPRKMGGYRRLTDQATGIVYTIDVHTSSGVTKVHMGSGDKIEQIQINQYSNVSDIFDRTPSSGFTADPNNLWQFTGFYDSTSSYVALIAHVGLNLNDISNDTNGEIFIGNIDDTTALATLTGTDIPTVSGGVVSIYPYLFAYGSNGFLTWSAPNDPTDFSTANGGGGPNGARVTSSKIVKGLAIRGGAGNSPSGMFWALDSVVRATFVGDPQVFQFDVLSDQTSILSSSSPIEYDGIFYWCGIDRFLMFNGVVREIPNQLNLNFFFDNLNYSQQQKVFAFKVPRFGEIWWCFPYGNATECTHAVVFNVREQTWYDTELPNGGRSAGQFAQVYRYPIMIGNQPVDGGSYKLWQHEIGVDESDGQYTNAVQSYFETADISAVAPAEGGQSSNKALRVGYVEPDFVQTGTMKMNITGRRNARAPNVSGPEYLFDSDTQLLYPKEERRELRFRFESNVAGGDYQMGLPLAHIEPGTGTILGSR</sequence>
<accession>A0A6J5PE11</accession>
<protein>
    <submittedName>
        <fullName evidence="1">Uncharacterized protein</fullName>
    </submittedName>
</protein>
<organism evidence="1">
    <name type="scientific">uncultured Caudovirales phage</name>
    <dbReference type="NCBI Taxonomy" id="2100421"/>
    <lineage>
        <taxon>Viruses</taxon>
        <taxon>Duplodnaviria</taxon>
        <taxon>Heunggongvirae</taxon>
        <taxon>Uroviricota</taxon>
        <taxon>Caudoviricetes</taxon>
        <taxon>Peduoviridae</taxon>
        <taxon>Maltschvirus</taxon>
        <taxon>Maltschvirus maltsch</taxon>
    </lineage>
</organism>
<dbReference type="EMBL" id="LR796817">
    <property type="protein sequence ID" value="CAB4167691.1"/>
    <property type="molecule type" value="Genomic_DNA"/>
</dbReference>
<proteinExistence type="predicted"/>
<gene>
    <name evidence="1" type="ORF">UFOVP868_41</name>
</gene>
<name>A0A6J5PE11_9CAUD</name>